<dbReference type="InterPro" id="IPR035931">
    <property type="entry name" value="YlxR-like_sf"/>
</dbReference>
<accession>A0A448V1D4</accession>
<dbReference type="NCBIfam" id="NF047356">
    <property type="entry name" value="RNA_bind_RnpM"/>
    <property type="match status" value="1"/>
</dbReference>
<keyword evidence="3" id="KW-1185">Reference proteome</keyword>
<dbReference type="Gene3D" id="3.30.1230.10">
    <property type="entry name" value="YlxR-like"/>
    <property type="match status" value="1"/>
</dbReference>
<dbReference type="InterPro" id="IPR007393">
    <property type="entry name" value="YlxR_dom"/>
</dbReference>
<gene>
    <name evidence="2" type="ORF">NCTC13079_00801</name>
</gene>
<dbReference type="SUPFAM" id="SSF64376">
    <property type="entry name" value="YlxR-like"/>
    <property type="match status" value="1"/>
</dbReference>
<evidence type="ECO:0000259" key="1">
    <source>
        <dbReference type="Pfam" id="PF04296"/>
    </source>
</evidence>
<dbReference type="CDD" id="cd00279">
    <property type="entry name" value="YlxR"/>
    <property type="match status" value="1"/>
</dbReference>
<dbReference type="PANTHER" id="PTHR34215">
    <property type="entry name" value="BLL0784 PROTEIN"/>
    <property type="match status" value="1"/>
</dbReference>
<sequence length="89" mass="9856">MAKPKKIPMRKCVGCGVAKPKAELMRVVRNQEQEVFIDETGKANGRGAYICKDEACLHKAQKSKAFHRALGAEIPAATFEVLRESLKDL</sequence>
<evidence type="ECO:0000313" key="3">
    <source>
        <dbReference type="Proteomes" id="UP000269544"/>
    </source>
</evidence>
<organism evidence="2 3">
    <name type="scientific">Aedoeadaptatus ivorii</name>
    <dbReference type="NCBI Taxonomy" id="54006"/>
    <lineage>
        <taxon>Bacteria</taxon>
        <taxon>Bacillati</taxon>
        <taxon>Bacillota</taxon>
        <taxon>Tissierellia</taxon>
        <taxon>Tissierellales</taxon>
        <taxon>Peptoniphilaceae</taxon>
        <taxon>Aedoeadaptatus</taxon>
    </lineage>
</organism>
<dbReference type="RefSeq" id="WP_126465404.1">
    <property type="nucleotide sequence ID" value="NZ_JAUSWF010000001.1"/>
</dbReference>
<dbReference type="OrthoDB" id="9813251at2"/>
<reference evidence="2 3" key="1">
    <citation type="submission" date="2018-12" db="EMBL/GenBank/DDBJ databases">
        <authorList>
            <consortium name="Pathogen Informatics"/>
        </authorList>
    </citation>
    <scope>NUCLEOTIDE SEQUENCE [LARGE SCALE GENOMIC DNA]</scope>
    <source>
        <strain evidence="2 3">NCTC13079</strain>
    </source>
</reference>
<protein>
    <submittedName>
        <fullName evidence="2">Protein of uncharacterized function (DUF448)</fullName>
    </submittedName>
</protein>
<proteinExistence type="predicted"/>
<feature type="domain" description="YlxR" evidence="1">
    <location>
        <begin position="10"/>
        <end position="83"/>
    </location>
</feature>
<dbReference type="InterPro" id="IPR037465">
    <property type="entry name" value="YlxR"/>
</dbReference>
<dbReference type="Proteomes" id="UP000269544">
    <property type="component" value="Chromosome"/>
</dbReference>
<dbReference type="AlphaFoldDB" id="A0A448V1D4"/>
<dbReference type="KEGG" id="piv:NCTC13079_00801"/>
<dbReference type="PANTHER" id="PTHR34215:SF1">
    <property type="entry name" value="YLXR DOMAIN-CONTAINING PROTEIN"/>
    <property type="match status" value="1"/>
</dbReference>
<dbReference type="Pfam" id="PF04296">
    <property type="entry name" value="YlxR"/>
    <property type="match status" value="1"/>
</dbReference>
<evidence type="ECO:0000313" key="2">
    <source>
        <dbReference type="EMBL" id="VEJ35639.1"/>
    </source>
</evidence>
<name>A0A448V1D4_9FIRM</name>
<dbReference type="EMBL" id="LR134523">
    <property type="protein sequence ID" value="VEJ35639.1"/>
    <property type="molecule type" value="Genomic_DNA"/>
</dbReference>